<evidence type="ECO:0000256" key="1">
    <source>
        <dbReference type="SAM" id="SignalP"/>
    </source>
</evidence>
<keyword evidence="1" id="KW-0732">Signal</keyword>
<dbReference type="Gene3D" id="3.40.50.300">
    <property type="entry name" value="P-loop containing nucleotide triphosphate hydrolases"/>
    <property type="match status" value="1"/>
</dbReference>
<dbReference type="SUPFAM" id="SSF52540">
    <property type="entry name" value="P-loop containing nucleoside triphosphate hydrolases"/>
    <property type="match status" value="1"/>
</dbReference>
<proteinExistence type="predicted"/>
<organism evidence="2 3">
    <name type="scientific">Nocardiopsis codii</name>
    <dbReference type="NCBI Taxonomy" id="3065942"/>
    <lineage>
        <taxon>Bacteria</taxon>
        <taxon>Bacillati</taxon>
        <taxon>Actinomycetota</taxon>
        <taxon>Actinomycetes</taxon>
        <taxon>Streptosporangiales</taxon>
        <taxon>Nocardiopsidaceae</taxon>
        <taxon>Nocardiopsis</taxon>
    </lineage>
</organism>
<sequence length="278" mass="29091">MIIAVCSLSGAPGVTTLATALAAVWPTGPLTVPVLVEADASGGDLAVWHRLSGRPGLVSLAASVRAGTAELSPAEERGTHRALFRHSAEIPGGLRAVTAPPTAHEASAVVAALAHRIQILRGGVSVVDLGRVMPGTAGAHLLSLADVAVVTVAGDDAAQIYRLSRCRDVLDALAENGTTVGLAVRDSRFSAAEITAETGFPVWAELPHDPTGAGYLRGEFLRPRGLRERFTAWSHTRQDPDTVEWMPLLACARRLANRVDDLPPACVRLGHRTEVAVA</sequence>
<dbReference type="RefSeq" id="WP_330091362.1">
    <property type="nucleotide sequence ID" value="NZ_JAUZMY010000008.1"/>
</dbReference>
<name>A0ABU7K5N6_9ACTN</name>
<dbReference type="EMBL" id="JAUZMY010000008">
    <property type="protein sequence ID" value="MEE2037563.1"/>
    <property type="molecule type" value="Genomic_DNA"/>
</dbReference>
<feature type="signal peptide" evidence="1">
    <location>
        <begin position="1"/>
        <end position="22"/>
    </location>
</feature>
<protein>
    <submittedName>
        <fullName evidence="2">Uncharacterized protein</fullName>
    </submittedName>
</protein>
<evidence type="ECO:0000313" key="3">
    <source>
        <dbReference type="Proteomes" id="UP001356095"/>
    </source>
</evidence>
<accession>A0ABU7K5N6</accession>
<keyword evidence="3" id="KW-1185">Reference proteome</keyword>
<dbReference type="Proteomes" id="UP001356095">
    <property type="component" value="Unassembled WGS sequence"/>
</dbReference>
<reference evidence="2 3" key="1">
    <citation type="submission" date="2023-08" db="EMBL/GenBank/DDBJ databases">
        <authorList>
            <person name="Girao M."/>
            <person name="Carvalho M.F."/>
        </authorList>
    </citation>
    <scope>NUCLEOTIDE SEQUENCE [LARGE SCALE GENOMIC DNA]</scope>
    <source>
        <strain evidence="2 3">CT-R113</strain>
    </source>
</reference>
<evidence type="ECO:0000313" key="2">
    <source>
        <dbReference type="EMBL" id="MEE2037563.1"/>
    </source>
</evidence>
<dbReference type="InterPro" id="IPR027417">
    <property type="entry name" value="P-loop_NTPase"/>
</dbReference>
<comment type="caution">
    <text evidence="2">The sequence shown here is derived from an EMBL/GenBank/DDBJ whole genome shotgun (WGS) entry which is preliminary data.</text>
</comment>
<feature type="chain" id="PRO_5046866811" evidence="1">
    <location>
        <begin position="23"/>
        <end position="278"/>
    </location>
</feature>
<gene>
    <name evidence="2" type="ORF">Q8791_10055</name>
</gene>